<sequence length="273" mass="31260">MLANIFKKKNTAGIVETEMSFMEHIDSLRKHLFRAALYIIVVMFIVFLQKSYVFDTIILGPTKPDFFTYRFLCSLADFMCFEPAKFEIYTRELGEQLTVHLEVSFYLGLIVAFPLVFREFWLFIKPGLYTKEQMVTKGIVFVCTALFLSGVLFGYFFIAPFSISFLASYDVSAQVKESVQLSSMVDIMLMFTMLTGLVFELPVVVYFLAKLGIMGPVFMRNYRRHAIVIITIIAAIITPPDVVSMTIVTIPLCLLYELSIYVAARVYPKDEIV</sequence>
<dbReference type="NCBIfam" id="TIGR00945">
    <property type="entry name" value="tatC"/>
    <property type="match status" value="1"/>
</dbReference>
<dbReference type="Proteomes" id="UP000808349">
    <property type="component" value="Unassembled WGS sequence"/>
</dbReference>
<dbReference type="GO" id="GO:0043953">
    <property type="term" value="P:protein transport by the Tat complex"/>
    <property type="evidence" value="ECO:0007669"/>
    <property type="project" value="UniProtKB-UniRule"/>
</dbReference>
<comment type="function">
    <text evidence="5">Part of the twin-arginine translocation (Tat) system that transports large folded proteins containing a characteristic twin-arginine motif in their signal peptide across membranes.</text>
</comment>
<comment type="subunit">
    <text evidence="5">Forms a complex with TatA.</text>
</comment>
<reference evidence="6 7" key="1">
    <citation type="submission" date="2020-10" db="EMBL/GenBank/DDBJ databases">
        <title>Connecting structure to function with the recovery of over 1000 high-quality activated sludge metagenome-assembled genomes encoding full-length rRNA genes using long-read sequencing.</title>
        <authorList>
            <person name="Singleton C.M."/>
            <person name="Petriglieri F."/>
            <person name="Kristensen J.M."/>
            <person name="Kirkegaard R.H."/>
            <person name="Michaelsen T.Y."/>
            <person name="Andersen M.H."/>
            <person name="Karst S.M."/>
            <person name="Dueholm M.S."/>
            <person name="Nielsen P.H."/>
            <person name="Albertsen M."/>
        </authorList>
    </citation>
    <scope>NUCLEOTIDE SEQUENCE [LARGE SCALE GENOMIC DNA]</scope>
    <source>
        <strain evidence="6">Ribe_18-Q3-R11-54_BAT3C.373</strain>
    </source>
</reference>
<proteinExistence type="inferred from homology"/>
<comment type="subcellular location">
    <subcellularLocation>
        <location evidence="5">Cell membrane</location>
        <topology evidence="5">Multi-pass membrane protein</topology>
    </subcellularLocation>
    <subcellularLocation>
        <location evidence="1">Membrane</location>
        <topology evidence="1">Multi-pass membrane protein</topology>
    </subcellularLocation>
</comment>
<dbReference type="PANTHER" id="PTHR30371">
    <property type="entry name" value="SEC-INDEPENDENT PROTEIN TRANSLOCASE PROTEIN TATC"/>
    <property type="match status" value="1"/>
</dbReference>
<evidence type="ECO:0000313" key="6">
    <source>
        <dbReference type="EMBL" id="MBK9717261.1"/>
    </source>
</evidence>
<keyword evidence="5" id="KW-1003">Cell membrane</keyword>
<evidence type="ECO:0000256" key="3">
    <source>
        <dbReference type="ARBA" id="ARBA00022989"/>
    </source>
</evidence>
<dbReference type="EMBL" id="JADKFW010000004">
    <property type="protein sequence ID" value="MBK9717261.1"/>
    <property type="molecule type" value="Genomic_DNA"/>
</dbReference>
<evidence type="ECO:0000256" key="4">
    <source>
        <dbReference type="ARBA" id="ARBA00023136"/>
    </source>
</evidence>
<feature type="transmembrane region" description="Helical" evidence="5">
    <location>
        <begin position="187"/>
        <end position="209"/>
    </location>
</feature>
<keyword evidence="4 5" id="KW-0472">Membrane</keyword>
<dbReference type="PRINTS" id="PR01840">
    <property type="entry name" value="TATCFAMILY"/>
</dbReference>
<dbReference type="Pfam" id="PF00902">
    <property type="entry name" value="TatC"/>
    <property type="match status" value="1"/>
</dbReference>
<evidence type="ECO:0000256" key="2">
    <source>
        <dbReference type="ARBA" id="ARBA00022692"/>
    </source>
</evidence>
<keyword evidence="5" id="KW-0653">Protein transport</keyword>
<dbReference type="InterPro" id="IPR002033">
    <property type="entry name" value="TatC"/>
</dbReference>
<protein>
    <recommendedName>
        <fullName evidence="5">Sec-independent protein translocase protein TatC</fullName>
    </recommendedName>
</protein>
<evidence type="ECO:0000256" key="1">
    <source>
        <dbReference type="ARBA" id="ARBA00004141"/>
    </source>
</evidence>
<keyword evidence="5" id="KW-0813">Transport</keyword>
<dbReference type="GO" id="GO:0009977">
    <property type="term" value="F:proton motive force dependent protein transmembrane transporter activity"/>
    <property type="evidence" value="ECO:0007669"/>
    <property type="project" value="TreeGrafter"/>
</dbReference>
<keyword evidence="3 5" id="KW-1133">Transmembrane helix</keyword>
<dbReference type="HAMAP" id="MF_00902">
    <property type="entry name" value="TatC"/>
    <property type="match status" value="1"/>
</dbReference>
<feature type="transmembrane region" description="Helical" evidence="5">
    <location>
        <begin position="221"/>
        <end position="237"/>
    </location>
</feature>
<comment type="similarity">
    <text evidence="5">Belongs to the TatC family.</text>
</comment>
<organism evidence="6 7">
    <name type="scientific">Candidatus Defluviibacterium haderslevense</name>
    <dbReference type="NCBI Taxonomy" id="2981993"/>
    <lineage>
        <taxon>Bacteria</taxon>
        <taxon>Pseudomonadati</taxon>
        <taxon>Bacteroidota</taxon>
        <taxon>Saprospiria</taxon>
        <taxon>Saprospirales</taxon>
        <taxon>Saprospiraceae</taxon>
        <taxon>Candidatus Defluviibacterium</taxon>
    </lineage>
</organism>
<feature type="transmembrane region" description="Helical" evidence="5">
    <location>
        <begin position="243"/>
        <end position="264"/>
    </location>
</feature>
<gene>
    <name evidence="5 6" type="primary">tatC</name>
    <name evidence="6" type="ORF">IPO85_07085</name>
</gene>
<evidence type="ECO:0000256" key="5">
    <source>
        <dbReference type="HAMAP-Rule" id="MF_00902"/>
    </source>
</evidence>
<accession>A0A9D7S9A3</accession>
<keyword evidence="2 5" id="KW-0812">Transmembrane</keyword>
<feature type="transmembrane region" description="Helical" evidence="5">
    <location>
        <begin position="97"/>
        <end position="117"/>
    </location>
</feature>
<evidence type="ECO:0000313" key="7">
    <source>
        <dbReference type="Proteomes" id="UP000808349"/>
    </source>
</evidence>
<dbReference type="GO" id="GO:0065002">
    <property type="term" value="P:intracellular protein transmembrane transport"/>
    <property type="evidence" value="ECO:0007669"/>
    <property type="project" value="TreeGrafter"/>
</dbReference>
<dbReference type="AlphaFoldDB" id="A0A9D7S9A3"/>
<comment type="caution">
    <text evidence="6">The sequence shown here is derived from an EMBL/GenBank/DDBJ whole genome shotgun (WGS) entry which is preliminary data.</text>
</comment>
<dbReference type="GO" id="GO:0033281">
    <property type="term" value="C:TAT protein transport complex"/>
    <property type="evidence" value="ECO:0007669"/>
    <property type="project" value="UniProtKB-UniRule"/>
</dbReference>
<name>A0A9D7S9A3_9BACT</name>
<dbReference type="PANTHER" id="PTHR30371:SF0">
    <property type="entry name" value="SEC-INDEPENDENT PROTEIN TRANSLOCASE PROTEIN TATC, CHLOROPLASTIC-RELATED"/>
    <property type="match status" value="1"/>
</dbReference>
<feature type="transmembrane region" description="Helical" evidence="5">
    <location>
        <begin position="32"/>
        <end position="49"/>
    </location>
</feature>
<feature type="transmembrane region" description="Helical" evidence="5">
    <location>
        <begin position="138"/>
        <end position="167"/>
    </location>
</feature>
<keyword evidence="5" id="KW-0811">Translocation</keyword>